<keyword evidence="8" id="KW-0503">Monooxygenase</keyword>
<evidence type="ECO:0000313" key="9">
    <source>
        <dbReference type="Proteomes" id="UP000800041"/>
    </source>
</evidence>
<dbReference type="GO" id="GO:0008810">
    <property type="term" value="F:cellulase activity"/>
    <property type="evidence" value="ECO:0007669"/>
    <property type="project" value="UniProtKB-UniRule"/>
</dbReference>
<proteinExistence type="predicted"/>
<keyword evidence="4 5" id="KW-1015">Disulfide bond</keyword>
<dbReference type="PANTHER" id="PTHR33353:SF19">
    <property type="entry name" value="GLYCOSYLHYDROLASE FAMILY 61-8 PROTEIN"/>
    <property type="match status" value="1"/>
</dbReference>
<dbReference type="Gene3D" id="2.70.50.70">
    <property type="match status" value="1"/>
</dbReference>
<feature type="chain" id="PRO_5026045156" description="AA9 family lytic polysaccharide monooxygenase" evidence="6">
    <location>
        <begin position="21"/>
        <end position="246"/>
    </location>
</feature>
<comment type="subcellular location">
    <subcellularLocation>
        <location evidence="2 5">Secreted</location>
    </subcellularLocation>
</comment>
<evidence type="ECO:0000256" key="6">
    <source>
        <dbReference type="SAM" id="SignalP"/>
    </source>
</evidence>
<evidence type="ECO:0000256" key="5">
    <source>
        <dbReference type="RuleBase" id="RU368122"/>
    </source>
</evidence>
<comment type="catalytic activity">
    <reaction evidence="5">
        <text>[(1-&gt;4)-beta-D-glucosyl]n+m + reduced acceptor + O2 = 4-dehydro-beta-D-glucosyl-[(1-&gt;4)-beta-D-glucosyl]n-1 + [(1-&gt;4)-beta-D-glucosyl]m + acceptor + H2O.</text>
        <dbReference type="EC" id="1.14.99.56"/>
    </reaction>
</comment>
<comment type="cofactor">
    <cofactor evidence="1">
        <name>Cu(2+)</name>
        <dbReference type="ChEBI" id="CHEBI:29036"/>
    </cofactor>
</comment>
<dbReference type="Proteomes" id="UP000800041">
    <property type="component" value="Unassembled WGS sequence"/>
</dbReference>
<dbReference type="EMBL" id="ML977145">
    <property type="protein sequence ID" value="KAF1989427.1"/>
    <property type="molecule type" value="Genomic_DNA"/>
</dbReference>
<protein>
    <recommendedName>
        <fullName evidence="5">AA9 family lytic polysaccharide monooxygenase</fullName>
        <ecNumber evidence="5">1.14.99.56</ecNumber>
    </recommendedName>
    <alternativeName>
        <fullName evidence="5">Endo-beta-1,4-glucanase</fullName>
    </alternativeName>
    <alternativeName>
        <fullName evidence="5">Glycosyl hydrolase 61 family protein</fullName>
    </alternativeName>
</protein>
<dbReference type="GO" id="GO:0030245">
    <property type="term" value="P:cellulose catabolic process"/>
    <property type="evidence" value="ECO:0007669"/>
    <property type="project" value="UniProtKB-UniRule"/>
</dbReference>
<dbReference type="OrthoDB" id="4849160at2759"/>
<evidence type="ECO:0000256" key="3">
    <source>
        <dbReference type="ARBA" id="ARBA00022525"/>
    </source>
</evidence>
<evidence type="ECO:0000256" key="1">
    <source>
        <dbReference type="ARBA" id="ARBA00001973"/>
    </source>
</evidence>
<comment type="function">
    <text evidence="5">Lytic polysaccharide monooxygenase (LMPO) that depolymerizes crystalline and amorphous polysaccharides via the oxidation of scissile alpha- or beta-(1-4)-glycosidic bonds, yielding C1 and/or C4 oxidation products. Catalysis by LPMOs requires the reduction of the active-site copper from Cu(II) to Cu(I) by a reducing agent and H(2)O(2) or O(2) as a cosubstrate.</text>
</comment>
<comment type="domain">
    <text evidence="5">Has a modular structure: an endo-beta-1,4-glucanase catalytic module at the N-terminus, a linker rich in serines and threonines, and a C-terminal carbohydrate-binding module (CBM).</text>
</comment>
<evidence type="ECO:0000256" key="4">
    <source>
        <dbReference type="ARBA" id="ARBA00023157"/>
    </source>
</evidence>
<evidence type="ECO:0000313" key="8">
    <source>
        <dbReference type="EMBL" id="KAF1989427.1"/>
    </source>
</evidence>
<organism evidence="8 9">
    <name type="scientific">Aulographum hederae CBS 113979</name>
    <dbReference type="NCBI Taxonomy" id="1176131"/>
    <lineage>
        <taxon>Eukaryota</taxon>
        <taxon>Fungi</taxon>
        <taxon>Dikarya</taxon>
        <taxon>Ascomycota</taxon>
        <taxon>Pezizomycotina</taxon>
        <taxon>Dothideomycetes</taxon>
        <taxon>Pleosporomycetidae</taxon>
        <taxon>Aulographales</taxon>
        <taxon>Aulographaceae</taxon>
    </lineage>
</organism>
<keyword evidence="9" id="KW-1185">Reference proteome</keyword>
<dbReference type="GO" id="GO:0004497">
    <property type="term" value="F:monooxygenase activity"/>
    <property type="evidence" value="ECO:0007669"/>
    <property type="project" value="UniProtKB-KW"/>
</dbReference>
<dbReference type="InterPro" id="IPR049892">
    <property type="entry name" value="AA9"/>
</dbReference>
<keyword evidence="5" id="KW-0136">Cellulose degradation</keyword>
<keyword evidence="6" id="KW-0732">Signal</keyword>
<keyword evidence="5" id="KW-0624">Polysaccharide degradation</keyword>
<keyword evidence="3 5" id="KW-0964">Secreted</keyword>
<feature type="signal peptide" evidence="6">
    <location>
        <begin position="1"/>
        <end position="20"/>
    </location>
</feature>
<feature type="domain" description="Auxiliary Activity family 9 catalytic" evidence="7">
    <location>
        <begin position="21"/>
        <end position="231"/>
    </location>
</feature>
<dbReference type="GO" id="GO:0005576">
    <property type="term" value="C:extracellular region"/>
    <property type="evidence" value="ECO:0007669"/>
    <property type="project" value="UniProtKB-SubCell"/>
</dbReference>
<reference evidence="8" key="1">
    <citation type="journal article" date="2020" name="Stud. Mycol.">
        <title>101 Dothideomycetes genomes: a test case for predicting lifestyles and emergence of pathogens.</title>
        <authorList>
            <person name="Haridas S."/>
            <person name="Albert R."/>
            <person name="Binder M."/>
            <person name="Bloem J."/>
            <person name="Labutti K."/>
            <person name="Salamov A."/>
            <person name="Andreopoulos B."/>
            <person name="Baker S."/>
            <person name="Barry K."/>
            <person name="Bills G."/>
            <person name="Bluhm B."/>
            <person name="Cannon C."/>
            <person name="Castanera R."/>
            <person name="Culley D."/>
            <person name="Daum C."/>
            <person name="Ezra D."/>
            <person name="Gonzalez J."/>
            <person name="Henrissat B."/>
            <person name="Kuo A."/>
            <person name="Liang C."/>
            <person name="Lipzen A."/>
            <person name="Lutzoni F."/>
            <person name="Magnuson J."/>
            <person name="Mondo S."/>
            <person name="Nolan M."/>
            <person name="Ohm R."/>
            <person name="Pangilinan J."/>
            <person name="Park H.-J."/>
            <person name="Ramirez L."/>
            <person name="Alfaro M."/>
            <person name="Sun H."/>
            <person name="Tritt A."/>
            <person name="Yoshinaga Y."/>
            <person name="Zwiers L.-H."/>
            <person name="Turgeon B."/>
            <person name="Goodwin S."/>
            <person name="Spatafora J."/>
            <person name="Crous P."/>
            <person name="Grigoriev I."/>
        </authorList>
    </citation>
    <scope>NUCLEOTIDE SEQUENCE</scope>
    <source>
        <strain evidence="8">CBS 113979</strain>
    </source>
</reference>
<dbReference type="Pfam" id="PF03443">
    <property type="entry name" value="AA9"/>
    <property type="match status" value="1"/>
</dbReference>
<dbReference type="PANTHER" id="PTHR33353">
    <property type="entry name" value="PUTATIVE (AFU_ORTHOLOGUE AFUA_1G12560)-RELATED"/>
    <property type="match status" value="1"/>
</dbReference>
<dbReference type="EC" id="1.14.99.56" evidence="5"/>
<dbReference type="AlphaFoldDB" id="A0A6G1H8N9"/>
<evidence type="ECO:0000256" key="2">
    <source>
        <dbReference type="ARBA" id="ARBA00004613"/>
    </source>
</evidence>
<dbReference type="InterPro" id="IPR005103">
    <property type="entry name" value="AA9_LPMO"/>
</dbReference>
<keyword evidence="5" id="KW-0119">Carbohydrate metabolism</keyword>
<dbReference type="CDD" id="cd21175">
    <property type="entry name" value="LPMO_AA9"/>
    <property type="match status" value="1"/>
</dbReference>
<keyword evidence="8" id="KW-0560">Oxidoreductase</keyword>
<accession>A0A6G1H8N9</accession>
<evidence type="ECO:0000259" key="7">
    <source>
        <dbReference type="Pfam" id="PF03443"/>
    </source>
</evidence>
<sequence length="246" mass="26548">MHTTTLALAALGAAATTVSAHGGVMQYQIDGKWYNGFKSYNTPDGQSTLQRQWATFDPIQDPTSQYMACNNPGAPTAEAPIAPIRAGNKITAFWNTWSHNIGPMVTWMTECPGTDCVGMDPTKADWFKLDQAGLVSGAVQGGKWGVEEMIAQNSSWTSTIPVGLKPGAYLIRHETIAMHSAKVPQYYMQCAQLSVTGSGTDVPAATSRAKIPGVYTKDDPMMSIDVYQNSARTDTNWKVPGPEPIQ</sequence>
<name>A0A6G1H8N9_9PEZI</name>
<dbReference type="GO" id="GO:0030248">
    <property type="term" value="F:cellulose binding"/>
    <property type="evidence" value="ECO:0007669"/>
    <property type="project" value="UniProtKB-UniRule"/>
</dbReference>
<gene>
    <name evidence="8" type="ORF">K402DRAFT_350325</name>
</gene>